<keyword evidence="7 8" id="KW-0472">Membrane</keyword>
<evidence type="ECO:0000313" key="9">
    <source>
        <dbReference type="EMBL" id="MBD0822554.1"/>
    </source>
</evidence>
<feature type="transmembrane region" description="Helical" evidence="8">
    <location>
        <begin position="94"/>
        <end position="114"/>
    </location>
</feature>
<comment type="similarity">
    <text evidence="2 8">Belongs to the 4-toluene sulfonate uptake permease (TSUP) (TC 2.A.102) family.</text>
</comment>
<dbReference type="GO" id="GO:0005886">
    <property type="term" value="C:plasma membrane"/>
    <property type="evidence" value="ECO:0007669"/>
    <property type="project" value="UniProtKB-SubCell"/>
</dbReference>
<feature type="transmembrane region" description="Helical" evidence="8">
    <location>
        <begin position="126"/>
        <end position="147"/>
    </location>
</feature>
<dbReference type="Pfam" id="PF01925">
    <property type="entry name" value="TauE"/>
    <property type="match status" value="1"/>
</dbReference>
<keyword evidence="6 8" id="KW-1133">Transmembrane helix</keyword>
<accession>A0A8J6U437</accession>
<evidence type="ECO:0000256" key="3">
    <source>
        <dbReference type="ARBA" id="ARBA00022448"/>
    </source>
</evidence>
<dbReference type="Proteomes" id="UP000621516">
    <property type="component" value="Unassembled WGS sequence"/>
</dbReference>
<dbReference type="InterPro" id="IPR002781">
    <property type="entry name" value="TM_pro_TauE-like"/>
</dbReference>
<organism evidence="9 10">
    <name type="scientific">Aestuariibaculum marinum</name>
    <dbReference type="NCBI Taxonomy" id="2683592"/>
    <lineage>
        <taxon>Bacteria</taxon>
        <taxon>Pseudomonadati</taxon>
        <taxon>Bacteroidota</taxon>
        <taxon>Flavobacteriia</taxon>
        <taxon>Flavobacteriales</taxon>
        <taxon>Flavobacteriaceae</taxon>
    </lineage>
</organism>
<comment type="caution">
    <text evidence="9">The sequence shown here is derived from an EMBL/GenBank/DDBJ whole genome shotgun (WGS) entry which is preliminary data.</text>
</comment>
<evidence type="ECO:0000256" key="7">
    <source>
        <dbReference type="ARBA" id="ARBA00023136"/>
    </source>
</evidence>
<dbReference type="AlphaFoldDB" id="A0A8J6U437"/>
<dbReference type="RefSeq" id="WP_188221874.1">
    <property type="nucleotide sequence ID" value="NZ_JACVXD010000001.1"/>
</dbReference>
<keyword evidence="5 8" id="KW-0812">Transmembrane</keyword>
<dbReference type="PANTHER" id="PTHR30269:SF37">
    <property type="entry name" value="MEMBRANE TRANSPORTER PROTEIN"/>
    <property type="match status" value="1"/>
</dbReference>
<sequence length="251" mass="27468">MKNLQFVFLLLALIAEVIGTIGGFGSSVFFVPIANFYFDFQTVLGITAVFHVVSNLSKIALFKKGIDKKLILYIGVPAVLFVIIGGVVSKYLKVTFLELFLGLFLVSLSLLFLIKKDLIIKPHKKEAVIGGTLSGFVAGVVGTGGAIRGLTMAAFNLEKNVFIATSAIIDFGVDLSRTIVYFFNGYIKEDILIYIPFLVGIGILGTYLGKLLLNKISQENFKKISLGLILIIGIVTIIKSAFDFFNQMRFC</sequence>
<evidence type="ECO:0000256" key="6">
    <source>
        <dbReference type="ARBA" id="ARBA00022989"/>
    </source>
</evidence>
<keyword evidence="10" id="KW-1185">Reference proteome</keyword>
<proteinExistence type="inferred from homology"/>
<evidence type="ECO:0000256" key="1">
    <source>
        <dbReference type="ARBA" id="ARBA00004651"/>
    </source>
</evidence>
<evidence type="ECO:0000256" key="8">
    <source>
        <dbReference type="RuleBase" id="RU363041"/>
    </source>
</evidence>
<feature type="transmembrane region" description="Helical" evidence="8">
    <location>
        <begin position="70"/>
        <end position="88"/>
    </location>
</feature>
<reference evidence="9 10" key="1">
    <citation type="journal article" date="2018" name="J. Microbiol.">
        <title>Aestuariibaculum marinum sp. nov., a marine bacterium isolated from seawater in South Korea.</title>
        <authorList>
            <person name="Choi J."/>
            <person name="Lee D."/>
            <person name="Jang J.H."/>
            <person name="Cha S."/>
            <person name="Seo T."/>
        </authorList>
    </citation>
    <scope>NUCLEOTIDE SEQUENCE [LARGE SCALE GENOMIC DNA]</scope>
    <source>
        <strain evidence="9 10">IP7</strain>
    </source>
</reference>
<feature type="transmembrane region" description="Helical" evidence="8">
    <location>
        <begin position="224"/>
        <end position="242"/>
    </location>
</feature>
<protein>
    <recommendedName>
        <fullName evidence="8">Probable membrane transporter protein</fullName>
    </recommendedName>
</protein>
<name>A0A8J6U437_9FLAO</name>
<comment type="subcellular location">
    <subcellularLocation>
        <location evidence="1 8">Cell membrane</location>
        <topology evidence="1 8">Multi-pass membrane protein</topology>
    </subcellularLocation>
</comment>
<evidence type="ECO:0000256" key="2">
    <source>
        <dbReference type="ARBA" id="ARBA00009142"/>
    </source>
</evidence>
<evidence type="ECO:0000313" key="10">
    <source>
        <dbReference type="Proteomes" id="UP000621516"/>
    </source>
</evidence>
<keyword evidence="4 8" id="KW-1003">Cell membrane</keyword>
<feature type="transmembrane region" description="Helical" evidence="8">
    <location>
        <begin position="191"/>
        <end position="212"/>
    </location>
</feature>
<evidence type="ECO:0000256" key="5">
    <source>
        <dbReference type="ARBA" id="ARBA00022692"/>
    </source>
</evidence>
<gene>
    <name evidence="9" type="ORF">ICJ85_00840</name>
</gene>
<dbReference type="InterPro" id="IPR052017">
    <property type="entry name" value="TSUP"/>
</dbReference>
<evidence type="ECO:0000256" key="4">
    <source>
        <dbReference type="ARBA" id="ARBA00022475"/>
    </source>
</evidence>
<keyword evidence="3" id="KW-0813">Transport</keyword>
<dbReference type="PANTHER" id="PTHR30269">
    <property type="entry name" value="TRANSMEMBRANE PROTEIN YFCA"/>
    <property type="match status" value="1"/>
</dbReference>
<dbReference type="EMBL" id="JACVXD010000001">
    <property type="protein sequence ID" value="MBD0822554.1"/>
    <property type="molecule type" value="Genomic_DNA"/>
</dbReference>